<feature type="region of interest" description="Disordered" evidence="1">
    <location>
        <begin position="504"/>
        <end position="547"/>
    </location>
</feature>
<reference evidence="2 3" key="1">
    <citation type="submission" date="2023-02" db="EMBL/GenBank/DDBJ databases">
        <title>LHISI_Scaffold_Assembly.</title>
        <authorList>
            <person name="Stuart O.P."/>
            <person name="Cleave R."/>
            <person name="Magrath M.J.L."/>
            <person name="Mikheyev A.S."/>
        </authorList>
    </citation>
    <scope>NUCLEOTIDE SEQUENCE [LARGE SCALE GENOMIC DNA]</scope>
    <source>
        <strain evidence="2">Daus_M_001</strain>
        <tissue evidence="2">Leg muscle</tissue>
    </source>
</reference>
<sequence>MEQRRNECTGETGDPRENLPTNGIVRHDSHLQCPNRGLNPVRLAYIKAAATHPEEVSDEVGTTDEALHAELPGAKVPQPGCDGNCLSSDANLPDGIAAHVRQLVQLVMLCRGVAPSEDHIAQHVGTSYGECSRQAQAAVLVRLLASHPFEPGSTPSGVAPGFSHVGIVPNDSTARRVFSGSLISPNLSFRRCSILTSLHSSSLKTSIIASTRKALNWRAVFPFDDSPEHGFKQRTYNLIGHLRYLVIPVTIDEVQQVLHLLTYDVLEDWRSPCIPESLSHGTRANEEAIQASLTMRIVVHFLNASVVQGDDGREWSYVQAQDVGVVIATQGGQSLLARKMNQWLPHRGKRGGPGNKLETIRRLQSVHVWTNAGIEGRRKREIPEKTRRPAASPSTIPPCENPGVTRLGIEPARKNLQFEELTQCRASPLSWCVRRECWRRCHIVVYPLSHSYPFSVTPCPNSATVERVLNVCYAHKLRQTRWRTPEFLTQFRYNHTSNKQAADIHNTNMSPCRGSPQTPSPTIHSQTTLSHSSARSETNTSRSSDPQYFAVTGGEIYLHDRQHICRLLNRRRRLVIITNTAVVHDGAASRAASSCGRVAGCRPTAFAYIEDPTDRLPPRRTEGGLFSRISLPPPHPLCIPALLHSHLISPLSALKTSLLRAAQISQHTSADHVDQTKRTERIRCPFYREQPINEVSKEQRRNAVARLGRGRGGRHSPRENPPTSGIVRYDSHVQKSGATPAEIKSGSPRWEASSRSAKSSIEPSIQAAMQASVECFKESPIVAHGLYEVKWRRVPVGKSGDIWTAVDVIVLRADEGEANEYVAAPEGNGGGKQEIPEKLRRPAASSGTIPTCENPGVTRQGIEPDGGISPRIELHLTRTTREHAARAAGSYVNNSGRCLAVQLGTTRRLTRRFWKDATVRQFECSSGDVVAAGWSLTSFRHCCSVTPPLALPEQGLAHLPPTTAIRVRSPAGSLPDLCMWESCWTMPLASGFSRGTPASSVLAFQRRSILGSHFMSCSGTTGALGSQLESSSLGGVVWSTPDSLRLRVILRCGVLWKGYICAEVGARDMEEKACLVSGALPCSQVKGCRETKHGGGWNKVRKGPNLPVCQILFLSAQPFHLYPMPGAGRVLVGNRRTGRKGCRIANTAADGICSVCPGDYTHPSTFQVQGSPWPPHKQTQQS</sequence>
<protein>
    <submittedName>
        <fullName evidence="2">Uncharacterized protein</fullName>
    </submittedName>
</protein>
<feature type="region of interest" description="Disordered" evidence="1">
    <location>
        <begin position="840"/>
        <end position="869"/>
    </location>
</feature>
<feature type="region of interest" description="Disordered" evidence="1">
    <location>
        <begin position="1"/>
        <end position="23"/>
    </location>
</feature>
<evidence type="ECO:0000256" key="1">
    <source>
        <dbReference type="SAM" id="MobiDB-lite"/>
    </source>
</evidence>
<feature type="compositionally biased region" description="Basic and acidic residues" evidence="1">
    <location>
        <begin position="1"/>
        <end position="17"/>
    </location>
</feature>
<comment type="caution">
    <text evidence="2">The sequence shown here is derived from an EMBL/GenBank/DDBJ whole genome shotgun (WGS) entry which is preliminary data.</text>
</comment>
<name>A0ABQ9HB01_9NEOP</name>
<organism evidence="2 3">
    <name type="scientific">Dryococelus australis</name>
    <dbReference type="NCBI Taxonomy" id="614101"/>
    <lineage>
        <taxon>Eukaryota</taxon>
        <taxon>Metazoa</taxon>
        <taxon>Ecdysozoa</taxon>
        <taxon>Arthropoda</taxon>
        <taxon>Hexapoda</taxon>
        <taxon>Insecta</taxon>
        <taxon>Pterygota</taxon>
        <taxon>Neoptera</taxon>
        <taxon>Polyneoptera</taxon>
        <taxon>Phasmatodea</taxon>
        <taxon>Verophasmatodea</taxon>
        <taxon>Anareolatae</taxon>
        <taxon>Phasmatidae</taxon>
        <taxon>Eurycanthinae</taxon>
        <taxon>Dryococelus</taxon>
    </lineage>
</organism>
<feature type="region of interest" description="Disordered" evidence="1">
    <location>
        <begin position="705"/>
        <end position="758"/>
    </location>
</feature>
<evidence type="ECO:0000313" key="2">
    <source>
        <dbReference type="EMBL" id="KAJ8881441.1"/>
    </source>
</evidence>
<proteinExistence type="predicted"/>
<evidence type="ECO:0000313" key="3">
    <source>
        <dbReference type="Proteomes" id="UP001159363"/>
    </source>
</evidence>
<dbReference type="Proteomes" id="UP001159363">
    <property type="component" value="Chromosome 5"/>
</dbReference>
<gene>
    <name evidence="2" type="ORF">PR048_017922</name>
</gene>
<dbReference type="EMBL" id="JARBHB010000006">
    <property type="protein sequence ID" value="KAJ8881441.1"/>
    <property type="molecule type" value="Genomic_DNA"/>
</dbReference>
<feature type="region of interest" description="Disordered" evidence="1">
    <location>
        <begin position="378"/>
        <end position="403"/>
    </location>
</feature>
<keyword evidence="3" id="KW-1185">Reference proteome</keyword>
<feature type="compositionally biased region" description="Basic and acidic residues" evidence="1">
    <location>
        <begin position="378"/>
        <end position="387"/>
    </location>
</feature>
<accession>A0ABQ9HB01</accession>
<feature type="compositionally biased region" description="Polar residues" evidence="1">
    <location>
        <begin position="504"/>
        <end position="546"/>
    </location>
</feature>